<keyword evidence="2" id="KW-1185">Reference proteome</keyword>
<reference evidence="1" key="1">
    <citation type="submission" date="2021-03" db="EMBL/GenBank/DDBJ databases">
        <authorList>
            <consortium name="DOE Joint Genome Institute"/>
            <person name="Ahrendt S."/>
            <person name="Looney B.P."/>
            <person name="Miyauchi S."/>
            <person name="Morin E."/>
            <person name="Drula E."/>
            <person name="Courty P.E."/>
            <person name="Chicoki N."/>
            <person name="Fauchery L."/>
            <person name="Kohler A."/>
            <person name="Kuo A."/>
            <person name="Labutti K."/>
            <person name="Pangilinan J."/>
            <person name="Lipzen A."/>
            <person name="Riley R."/>
            <person name="Andreopoulos W."/>
            <person name="He G."/>
            <person name="Johnson J."/>
            <person name="Barry K.W."/>
            <person name="Grigoriev I.V."/>
            <person name="Nagy L."/>
            <person name="Hibbett D."/>
            <person name="Henrissat B."/>
            <person name="Matheny P.B."/>
            <person name="Labbe J."/>
            <person name="Martin F."/>
        </authorList>
    </citation>
    <scope>NUCLEOTIDE SEQUENCE</scope>
    <source>
        <strain evidence="1">HHB10654</strain>
    </source>
</reference>
<dbReference type="Proteomes" id="UP000814140">
    <property type="component" value="Unassembled WGS sequence"/>
</dbReference>
<sequence length="322" mass="33594">MAPTHSLSTAPSSTVKQLVPALGVVLGIAFLSSGIYLFHRSRLRRRRASITISPCESVVTPLERGFSKHPGTASVVSTLSAHSMQTFFDCSPTSSACSSVSPENRSPSSAERLNMDFACRGLDAIVSCAALDNSVLAHVPTSHALVGLGLHSGAVTSKPVSQYSLHLLDSDHREAVGQPFVVGGSAKLGQPLTTSTEAVPEIPKMWLAADELKPGSLTYSGAPIDITSPSCGNIMCNTHPSDAVSVRYGPSDVHEYVVDAKTCAALASRRSDPSAYPSLRIAPVRPARPHHGFSTDGLDEGVLDAYCTASRVVGAGSPGSAF</sequence>
<proteinExistence type="predicted"/>
<gene>
    <name evidence="1" type="ORF">BV25DRAFT_1544401</name>
</gene>
<name>A0ACB8SJQ0_9AGAM</name>
<evidence type="ECO:0000313" key="2">
    <source>
        <dbReference type="Proteomes" id="UP000814140"/>
    </source>
</evidence>
<comment type="caution">
    <text evidence="1">The sequence shown here is derived from an EMBL/GenBank/DDBJ whole genome shotgun (WGS) entry which is preliminary data.</text>
</comment>
<protein>
    <submittedName>
        <fullName evidence="1">Uncharacterized protein</fullName>
    </submittedName>
</protein>
<evidence type="ECO:0000313" key="1">
    <source>
        <dbReference type="EMBL" id="KAI0056799.1"/>
    </source>
</evidence>
<dbReference type="EMBL" id="MU277258">
    <property type="protein sequence ID" value="KAI0056799.1"/>
    <property type="molecule type" value="Genomic_DNA"/>
</dbReference>
<organism evidence="1 2">
    <name type="scientific">Artomyces pyxidatus</name>
    <dbReference type="NCBI Taxonomy" id="48021"/>
    <lineage>
        <taxon>Eukaryota</taxon>
        <taxon>Fungi</taxon>
        <taxon>Dikarya</taxon>
        <taxon>Basidiomycota</taxon>
        <taxon>Agaricomycotina</taxon>
        <taxon>Agaricomycetes</taxon>
        <taxon>Russulales</taxon>
        <taxon>Auriscalpiaceae</taxon>
        <taxon>Artomyces</taxon>
    </lineage>
</organism>
<reference evidence="1" key="2">
    <citation type="journal article" date="2022" name="New Phytol.">
        <title>Evolutionary transition to the ectomycorrhizal habit in the genomes of a hyperdiverse lineage of mushroom-forming fungi.</title>
        <authorList>
            <person name="Looney B."/>
            <person name="Miyauchi S."/>
            <person name="Morin E."/>
            <person name="Drula E."/>
            <person name="Courty P.E."/>
            <person name="Kohler A."/>
            <person name="Kuo A."/>
            <person name="LaButti K."/>
            <person name="Pangilinan J."/>
            <person name="Lipzen A."/>
            <person name="Riley R."/>
            <person name="Andreopoulos W."/>
            <person name="He G."/>
            <person name="Johnson J."/>
            <person name="Nolan M."/>
            <person name="Tritt A."/>
            <person name="Barry K.W."/>
            <person name="Grigoriev I.V."/>
            <person name="Nagy L.G."/>
            <person name="Hibbett D."/>
            <person name="Henrissat B."/>
            <person name="Matheny P.B."/>
            <person name="Labbe J."/>
            <person name="Martin F.M."/>
        </authorList>
    </citation>
    <scope>NUCLEOTIDE SEQUENCE</scope>
    <source>
        <strain evidence="1">HHB10654</strain>
    </source>
</reference>
<accession>A0ACB8SJQ0</accession>